<accession>A0A9P6ZVL7</accession>
<gene>
    <name evidence="1" type="ORF">EV702DRAFT_1197228</name>
</gene>
<dbReference type="OrthoDB" id="3239511at2759"/>
<evidence type="ECO:0000313" key="2">
    <source>
        <dbReference type="Proteomes" id="UP000714275"/>
    </source>
</evidence>
<organism evidence="1 2">
    <name type="scientific">Suillus placidus</name>
    <dbReference type="NCBI Taxonomy" id="48579"/>
    <lineage>
        <taxon>Eukaryota</taxon>
        <taxon>Fungi</taxon>
        <taxon>Dikarya</taxon>
        <taxon>Basidiomycota</taxon>
        <taxon>Agaricomycotina</taxon>
        <taxon>Agaricomycetes</taxon>
        <taxon>Agaricomycetidae</taxon>
        <taxon>Boletales</taxon>
        <taxon>Suillineae</taxon>
        <taxon>Suillaceae</taxon>
        <taxon>Suillus</taxon>
    </lineage>
</organism>
<sequence>MYAAFEVHTANTISEGRSAVQALTAFMKQYITATDQEDDKNWSFPKLHMTTHLFDNIEAKGATRNYNTKPNEQMHGPLKDSYQNRTNFKNFTEQILHIDHWLLVADDISRRVLDLDEYVKATSQDQVNDINDNANEDGSNSESDPIIHDLIPLDGSMHNDDTFTNFHVKLNSFLNIFLPVSNIPLPDGKRVHLPLNHTIVECRFLPQFFNVPRFDCVFIQTKEKVILGCLLFLFECPVGKDVFPLALVHPYDAPTGTRLRKDKHLNLYRVRAKPQAQAEFFSVRSIIRGALLVHDENLDYLVVDTVDTDMFLHVKEMHLQAGHVVRI</sequence>
<dbReference type="AlphaFoldDB" id="A0A9P6ZVL7"/>
<comment type="caution">
    <text evidence="1">The sequence shown here is derived from an EMBL/GenBank/DDBJ whole genome shotgun (WGS) entry which is preliminary data.</text>
</comment>
<reference evidence="1" key="1">
    <citation type="journal article" date="2020" name="New Phytol.">
        <title>Comparative genomics reveals dynamic genome evolution in host specialist ectomycorrhizal fungi.</title>
        <authorList>
            <person name="Lofgren L.A."/>
            <person name="Nguyen N.H."/>
            <person name="Vilgalys R."/>
            <person name="Ruytinx J."/>
            <person name="Liao H.L."/>
            <person name="Branco S."/>
            <person name="Kuo A."/>
            <person name="LaButti K."/>
            <person name="Lipzen A."/>
            <person name="Andreopoulos W."/>
            <person name="Pangilinan J."/>
            <person name="Riley R."/>
            <person name="Hundley H."/>
            <person name="Na H."/>
            <person name="Barry K."/>
            <person name="Grigoriev I.V."/>
            <person name="Stajich J.E."/>
            <person name="Kennedy P.G."/>
        </authorList>
    </citation>
    <scope>NUCLEOTIDE SEQUENCE</scope>
    <source>
        <strain evidence="1">DOB743</strain>
    </source>
</reference>
<name>A0A9P6ZVL7_9AGAM</name>
<dbReference type="Proteomes" id="UP000714275">
    <property type="component" value="Unassembled WGS sequence"/>
</dbReference>
<evidence type="ECO:0000313" key="1">
    <source>
        <dbReference type="EMBL" id="KAG1777609.1"/>
    </source>
</evidence>
<keyword evidence="2" id="KW-1185">Reference proteome</keyword>
<dbReference type="EMBL" id="JABBWD010000020">
    <property type="protein sequence ID" value="KAG1777609.1"/>
    <property type="molecule type" value="Genomic_DNA"/>
</dbReference>
<protein>
    <submittedName>
        <fullName evidence="1">Uncharacterized protein</fullName>
    </submittedName>
</protein>
<proteinExistence type="predicted"/>